<name>A0A7W7FQG3_9PSEU</name>
<sequence length="180" mass="20064">MATCLRSASVHREQLLRPGQPPGHLQRLHLQRLHLRRQVPHRQRGEQLAELRPAGVHPRRAVHQLDQPAEHLGGGAARVHPGEPGGDHLLHPVHMRGHLACGRVRVAGPPVHQLGGQHHPLVVLDPRVLDPHRRPEQHIGELSLVHRHRLPRVGQRRLRRSGQQAGGHRERDGAPGSPLS</sequence>
<protein>
    <submittedName>
        <fullName evidence="2">Uncharacterized protein</fullName>
    </submittedName>
</protein>
<dbReference type="EMBL" id="JACHMH010000001">
    <property type="protein sequence ID" value="MBB4674916.1"/>
    <property type="molecule type" value="Genomic_DNA"/>
</dbReference>
<evidence type="ECO:0000256" key="1">
    <source>
        <dbReference type="SAM" id="MobiDB-lite"/>
    </source>
</evidence>
<evidence type="ECO:0000313" key="2">
    <source>
        <dbReference type="EMBL" id="MBB4674916.1"/>
    </source>
</evidence>
<dbReference type="AlphaFoldDB" id="A0A7W7FQG3"/>
<reference evidence="2 3" key="1">
    <citation type="submission" date="2020-08" db="EMBL/GenBank/DDBJ databases">
        <title>Sequencing the genomes of 1000 actinobacteria strains.</title>
        <authorList>
            <person name="Klenk H.-P."/>
        </authorList>
    </citation>
    <scope>NUCLEOTIDE SEQUENCE [LARGE SCALE GENOMIC DNA]</scope>
    <source>
        <strain evidence="2 3">DSM 44230</strain>
    </source>
</reference>
<comment type="caution">
    <text evidence="2">The sequence shown here is derived from an EMBL/GenBank/DDBJ whole genome shotgun (WGS) entry which is preliminary data.</text>
</comment>
<feature type="region of interest" description="Disordered" evidence="1">
    <location>
        <begin position="151"/>
        <end position="180"/>
    </location>
</feature>
<evidence type="ECO:0000313" key="3">
    <source>
        <dbReference type="Proteomes" id="UP000533598"/>
    </source>
</evidence>
<dbReference type="Proteomes" id="UP000533598">
    <property type="component" value="Unassembled WGS sequence"/>
</dbReference>
<proteinExistence type="predicted"/>
<gene>
    <name evidence="2" type="ORF">HNR67_001034</name>
</gene>
<dbReference type="RefSeq" id="WP_185000974.1">
    <property type="nucleotide sequence ID" value="NZ_BAAAUI010000018.1"/>
</dbReference>
<feature type="compositionally biased region" description="Basic residues" evidence="1">
    <location>
        <begin position="151"/>
        <end position="160"/>
    </location>
</feature>
<organism evidence="2 3">
    <name type="scientific">Crossiella cryophila</name>
    <dbReference type="NCBI Taxonomy" id="43355"/>
    <lineage>
        <taxon>Bacteria</taxon>
        <taxon>Bacillati</taxon>
        <taxon>Actinomycetota</taxon>
        <taxon>Actinomycetes</taxon>
        <taxon>Pseudonocardiales</taxon>
        <taxon>Pseudonocardiaceae</taxon>
        <taxon>Crossiella</taxon>
    </lineage>
</organism>
<accession>A0A7W7FQG3</accession>
<keyword evidence="3" id="KW-1185">Reference proteome</keyword>